<evidence type="ECO:0000313" key="2">
    <source>
        <dbReference type="EMBL" id="TRY78104.1"/>
    </source>
</evidence>
<evidence type="ECO:0000256" key="1">
    <source>
        <dbReference type="SAM" id="SignalP"/>
    </source>
</evidence>
<evidence type="ECO:0000313" key="3">
    <source>
        <dbReference type="Proteomes" id="UP000318571"/>
    </source>
</evidence>
<gene>
    <name evidence="2" type="ORF">TCAL_12853</name>
</gene>
<dbReference type="Proteomes" id="UP000318571">
    <property type="component" value="Chromosome 11"/>
</dbReference>
<dbReference type="EMBL" id="VCGU01000003">
    <property type="protein sequence ID" value="TRY78104.1"/>
    <property type="molecule type" value="Genomic_DNA"/>
</dbReference>
<accession>A0A553PK97</accession>
<protein>
    <submittedName>
        <fullName evidence="2">Uncharacterized protein</fullName>
    </submittedName>
</protein>
<organism evidence="2 3">
    <name type="scientific">Tigriopus californicus</name>
    <name type="common">Marine copepod</name>
    <dbReference type="NCBI Taxonomy" id="6832"/>
    <lineage>
        <taxon>Eukaryota</taxon>
        <taxon>Metazoa</taxon>
        <taxon>Ecdysozoa</taxon>
        <taxon>Arthropoda</taxon>
        <taxon>Crustacea</taxon>
        <taxon>Multicrustacea</taxon>
        <taxon>Hexanauplia</taxon>
        <taxon>Copepoda</taxon>
        <taxon>Harpacticoida</taxon>
        <taxon>Harpacticidae</taxon>
        <taxon>Tigriopus</taxon>
    </lineage>
</organism>
<feature type="chain" id="PRO_5022133032" evidence="1">
    <location>
        <begin position="26"/>
        <end position="285"/>
    </location>
</feature>
<keyword evidence="3" id="KW-1185">Reference proteome</keyword>
<reference evidence="2 3" key="1">
    <citation type="journal article" date="2018" name="Nat. Ecol. Evol.">
        <title>Genomic signatures of mitonuclear coevolution across populations of Tigriopus californicus.</title>
        <authorList>
            <person name="Barreto F.S."/>
            <person name="Watson E.T."/>
            <person name="Lima T.G."/>
            <person name="Willett C.S."/>
            <person name="Edmands S."/>
            <person name="Li W."/>
            <person name="Burton R.S."/>
        </authorList>
    </citation>
    <scope>NUCLEOTIDE SEQUENCE [LARGE SCALE GENOMIC DNA]</scope>
    <source>
        <strain evidence="2 3">San Diego</strain>
    </source>
</reference>
<keyword evidence="1" id="KW-0732">Signal</keyword>
<feature type="signal peptide" evidence="1">
    <location>
        <begin position="1"/>
        <end position="25"/>
    </location>
</feature>
<name>A0A553PK97_TIGCA</name>
<dbReference type="AlphaFoldDB" id="A0A553PK97"/>
<sequence>MMGAQKGFLLVFMVVALFIGNRGMAHPEAILLGENSKRPPYKHDLPFVPEAFRWDRPSIIEFTHNLAETDSMNDRVLDLLNREVANSTETFEDLTYNYAGKEKSGDNTTFFMKVNAQNCRDGRNNCRVRTCNLELEGSQLGELAMRKHSCGSAVVCYTCGEKPDQPCPIVDLLENTWTNERLNLKTCQKSGTVNVRQVRCLSEYSEVAGLRTYSRLGCGTTEEADGQTCQSDQNEYESSCTCAGALCNHPYKNLGRRRADDVQKSIRQLKAHFDKVTSSLQRPCS</sequence>
<proteinExistence type="predicted"/>
<comment type="caution">
    <text evidence="2">The sequence shown here is derived from an EMBL/GenBank/DDBJ whole genome shotgun (WGS) entry which is preliminary data.</text>
</comment>